<evidence type="ECO:0000256" key="3">
    <source>
        <dbReference type="ARBA" id="ARBA00022448"/>
    </source>
</evidence>
<organism evidence="9 10">
    <name type="scientific">Actinomadura luzonensis</name>
    <dbReference type="NCBI Taxonomy" id="2805427"/>
    <lineage>
        <taxon>Bacteria</taxon>
        <taxon>Bacillati</taxon>
        <taxon>Actinomycetota</taxon>
        <taxon>Actinomycetes</taxon>
        <taxon>Streptosporangiales</taxon>
        <taxon>Thermomonosporaceae</taxon>
        <taxon>Actinomadura</taxon>
    </lineage>
</organism>
<feature type="transmembrane region" description="Helical" evidence="8">
    <location>
        <begin position="207"/>
        <end position="229"/>
    </location>
</feature>
<reference evidence="9 10" key="1">
    <citation type="submission" date="2022-04" db="EMBL/GenBank/DDBJ databases">
        <title>Genome draft of Actinomadura sp. ATCC 31491.</title>
        <authorList>
            <person name="Shi X."/>
            <person name="Du Y."/>
        </authorList>
    </citation>
    <scope>NUCLEOTIDE SEQUENCE [LARGE SCALE GENOMIC DNA]</scope>
    <source>
        <strain evidence="9 10">ATCC 31491</strain>
    </source>
</reference>
<keyword evidence="3 7" id="KW-0813">Transport</keyword>
<protein>
    <submittedName>
        <fullName evidence="9">Cytosine permease</fullName>
    </submittedName>
</protein>
<feature type="transmembrane region" description="Helical" evidence="8">
    <location>
        <begin position="323"/>
        <end position="340"/>
    </location>
</feature>
<dbReference type="RefSeq" id="WP_247815185.1">
    <property type="nucleotide sequence ID" value="NZ_JAKRKC020000001.1"/>
</dbReference>
<keyword evidence="6 7" id="KW-0472">Membrane</keyword>
<dbReference type="Proteomes" id="UP001317259">
    <property type="component" value="Unassembled WGS sequence"/>
</dbReference>
<dbReference type="Pfam" id="PF02133">
    <property type="entry name" value="Transp_cyt_pur"/>
    <property type="match status" value="1"/>
</dbReference>
<dbReference type="Gene3D" id="1.10.4160.10">
    <property type="entry name" value="Hydantoin permease"/>
    <property type="match status" value="1"/>
</dbReference>
<feature type="transmembrane region" description="Helical" evidence="8">
    <location>
        <begin position="396"/>
        <end position="419"/>
    </location>
</feature>
<evidence type="ECO:0000256" key="8">
    <source>
        <dbReference type="SAM" id="Phobius"/>
    </source>
</evidence>
<evidence type="ECO:0000256" key="4">
    <source>
        <dbReference type="ARBA" id="ARBA00022692"/>
    </source>
</evidence>
<keyword evidence="5 8" id="KW-1133">Transmembrane helix</keyword>
<dbReference type="PANTHER" id="PTHR31806">
    <property type="entry name" value="PURINE-CYTOSINE PERMEASE FCY2-RELATED"/>
    <property type="match status" value="1"/>
</dbReference>
<keyword evidence="4 8" id="KW-0812">Transmembrane</keyword>
<feature type="transmembrane region" description="Helical" evidence="8">
    <location>
        <begin position="25"/>
        <end position="48"/>
    </location>
</feature>
<name>A0ABT0FMK3_9ACTN</name>
<keyword evidence="10" id="KW-1185">Reference proteome</keyword>
<feature type="transmembrane region" description="Helical" evidence="8">
    <location>
        <begin position="286"/>
        <end position="311"/>
    </location>
</feature>
<feature type="transmembrane region" description="Helical" evidence="8">
    <location>
        <begin position="54"/>
        <end position="80"/>
    </location>
</feature>
<gene>
    <name evidence="9" type="ORF">MF672_006235</name>
</gene>
<proteinExistence type="inferred from homology"/>
<dbReference type="InterPro" id="IPR026030">
    <property type="entry name" value="Pur-cyt_permease_Fcy2/21/22"/>
</dbReference>
<dbReference type="PANTHER" id="PTHR31806:SF1">
    <property type="entry name" value="PURINE-CYTOSINE PERMEASE FCY2-RELATED"/>
    <property type="match status" value="1"/>
</dbReference>
<feature type="transmembrane region" description="Helical" evidence="8">
    <location>
        <begin position="140"/>
        <end position="162"/>
    </location>
</feature>
<feature type="transmembrane region" description="Helical" evidence="8">
    <location>
        <begin position="439"/>
        <end position="461"/>
    </location>
</feature>
<comment type="similarity">
    <text evidence="2 7">Belongs to the purine-cytosine permease (2.A.39) family.</text>
</comment>
<feature type="transmembrane region" description="Helical" evidence="8">
    <location>
        <begin position="100"/>
        <end position="120"/>
    </location>
</feature>
<feature type="transmembrane region" description="Helical" evidence="8">
    <location>
        <begin position="352"/>
        <end position="375"/>
    </location>
</feature>
<dbReference type="EMBL" id="JAKRKC020000001">
    <property type="protein sequence ID" value="MCK2213393.1"/>
    <property type="molecule type" value="Genomic_DNA"/>
</dbReference>
<evidence type="ECO:0000313" key="9">
    <source>
        <dbReference type="EMBL" id="MCK2213393.1"/>
    </source>
</evidence>
<accession>A0ABT0FMK3</accession>
<evidence type="ECO:0000256" key="7">
    <source>
        <dbReference type="PIRNR" id="PIRNR002744"/>
    </source>
</evidence>
<evidence type="ECO:0000256" key="2">
    <source>
        <dbReference type="ARBA" id="ARBA00008974"/>
    </source>
</evidence>
<dbReference type="PIRSF" id="PIRSF002744">
    <property type="entry name" value="Pur-cyt_permease"/>
    <property type="match status" value="1"/>
</dbReference>
<evidence type="ECO:0000313" key="10">
    <source>
        <dbReference type="Proteomes" id="UP001317259"/>
    </source>
</evidence>
<evidence type="ECO:0000256" key="6">
    <source>
        <dbReference type="ARBA" id="ARBA00023136"/>
    </source>
</evidence>
<evidence type="ECO:0000256" key="5">
    <source>
        <dbReference type="ARBA" id="ARBA00022989"/>
    </source>
</evidence>
<evidence type="ECO:0000256" key="1">
    <source>
        <dbReference type="ARBA" id="ARBA00004141"/>
    </source>
</evidence>
<sequence>MAQRMEIEQHGVSAMPEHRRTARPVTVMWVLVGSNLSLSATVFGWLPVTYGLSWWQIVAAATAGTALGLLLAAPLALLGFRAGTSNTVAAGAHFGVRGRLVGSLIGLLLSLGYTAVAIWTGGEAVVVVLARVSGTAPGEAARAAAYAGIAVLVAALAVGGFGLISRISAVLVGPMALVLGAGVVAYAPGFDPSWSAPGGPDGAPAWILALVTAGISGPVAYATIIGDYTRYLSPRRHSAAGVVWSSAAGLFGGLLAPTLFGAFVAISTRAEGSYLESVARAAPAWYLPLLLFAGVAGCLGAAGVPLYNMGLELHGLFPRTSRTAGAAAAAAITLGLVFLGRSTVGVEQAVTGFVVVLTVVATPWAVIALIGHVRCGRVYDVRDLQVHNKSLSGGRYWYAGGWNLRACAAWLAGAAAGLLDADSPLYTGPLVALTGGLDVGYLLSALVSACVYLLLGTGHVAGEPIPDWRQTYLWPAVTR</sequence>
<feature type="transmembrane region" description="Helical" evidence="8">
    <location>
        <begin position="241"/>
        <end position="266"/>
    </location>
</feature>
<feature type="transmembrane region" description="Helical" evidence="8">
    <location>
        <begin position="169"/>
        <end position="187"/>
    </location>
</feature>
<dbReference type="InterPro" id="IPR001248">
    <property type="entry name" value="Pur-cyt_permease"/>
</dbReference>
<comment type="caution">
    <text evidence="9">The sequence shown here is derived from an EMBL/GenBank/DDBJ whole genome shotgun (WGS) entry which is preliminary data.</text>
</comment>
<comment type="subcellular location">
    <subcellularLocation>
        <location evidence="1">Membrane</location>
        <topology evidence="1">Multi-pass membrane protein</topology>
    </subcellularLocation>
</comment>